<evidence type="ECO:0000313" key="1">
    <source>
        <dbReference type="EMBL" id="CAG8704869.1"/>
    </source>
</evidence>
<organism evidence="1 2">
    <name type="scientific">Acaulospora colombiana</name>
    <dbReference type="NCBI Taxonomy" id="27376"/>
    <lineage>
        <taxon>Eukaryota</taxon>
        <taxon>Fungi</taxon>
        <taxon>Fungi incertae sedis</taxon>
        <taxon>Mucoromycota</taxon>
        <taxon>Glomeromycotina</taxon>
        <taxon>Glomeromycetes</taxon>
        <taxon>Diversisporales</taxon>
        <taxon>Acaulosporaceae</taxon>
        <taxon>Acaulospora</taxon>
    </lineage>
</organism>
<gene>
    <name evidence="1" type="ORF">ACOLOM_LOCUS10409</name>
</gene>
<keyword evidence="2" id="KW-1185">Reference proteome</keyword>
<dbReference type="EMBL" id="CAJVPT010033462">
    <property type="protein sequence ID" value="CAG8704869.1"/>
    <property type="molecule type" value="Genomic_DNA"/>
</dbReference>
<accession>A0ACA9PDN3</accession>
<feature type="non-terminal residue" evidence="1">
    <location>
        <position position="1"/>
    </location>
</feature>
<sequence length="446" mass="50645">FGQAPQRGLPQAISPSSVTTQTFQTKYGEDFDYGRPPHSGSIPLALLHEVFGEFIEDVQSCTPNARDNQHMLKLCEKMIQIHESEATRALSFREIWEEFIPYPLEAGIIGGSSFATDGHIRRNRYFLVITEAKRELEGMKPDPLIQAAMYYLQALQPFKNSNGLFPCLLIYYAGMLSESIKEDPKITVILGSYIGFAGAVWNEKIQIEVLTPFYPLQGNPHQRNIRLQVARALAATRRAVTSLETHYNNLVIPPSVEENIIKPVSFPYRTYYESQGEVSQRQRIKFTYQKRIFDNRLMFIAKNTAGRLLFVKFTQRYSATAHKHCAEQGIAPTLYAAEKLPGVYRDTETRTQLHTKIKRATEILHSGGFVHGDLRGANVMVRKNWKENTAEQDLGVMLLDFDWAGEAGKVRYPANLNCQLYRPEGVEDGVVITVDHDVDMVDHILD</sequence>
<comment type="caution">
    <text evidence="1">The sequence shown here is derived from an EMBL/GenBank/DDBJ whole genome shotgun (WGS) entry which is preliminary data.</text>
</comment>
<reference evidence="1" key="1">
    <citation type="submission" date="2021-06" db="EMBL/GenBank/DDBJ databases">
        <authorList>
            <person name="Kallberg Y."/>
            <person name="Tangrot J."/>
            <person name="Rosling A."/>
        </authorList>
    </citation>
    <scope>NUCLEOTIDE SEQUENCE</scope>
    <source>
        <strain evidence="1">CL356</strain>
    </source>
</reference>
<protein>
    <submittedName>
        <fullName evidence="1">15526_t:CDS:1</fullName>
    </submittedName>
</protein>
<name>A0ACA9PDN3_9GLOM</name>
<evidence type="ECO:0000313" key="2">
    <source>
        <dbReference type="Proteomes" id="UP000789525"/>
    </source>
</evidence>
<dbReference type="Proteomes" id="UP000789525">
    <property type="component" value="Unassembled WGS sequence"/>
</dbReference>
<proteinExistence type="predicted"/>